<dbReference type="Proteomes" id="UP000078576">
    <property type="component" value="Unassembled WGS sequence"/>
</dbReference>
<feature type="compositionally biased region" description="Basic and acidic residues" evidence="2">
    <location>
        <begin position="200"/>
        <end position="214"/>
    </location>
</feature>
<feature type="compositionally biased region" description="Pro residues" evidence="2">
    <location>
        <begin position="51"/>
        <end position="60"/>
    </location>
</feature>
<dbReference type="EMBL" id="KN714692">
    <property type="protein sequence ID" value="KUI56808.1"/>
    <property type="molecule type" value="Genomic_DNA"/>
</dbReference>
<feature type="region of interest" description="Disordered" evidence="2">
    <location>
        <begin position="45"/>
        <end position="76"/>
    </location>
</feature>
<feature type="compositionally biased region" description="Low complexity" evidence="2">
    <location>
        <begin position="61"/>
        <end position="70"/>
    </location>
</feature>
<protein>
    <recommendedName>
        <fullName evidence="5">Rhomboid family membrane protein</fullName>
    </recommendedName>
</protein>
<dbReference type="AlphaFoldDB" id="A0A194UYS3"/>
<organism evidence="3 4">
    <name type="scientific">Cytospora mali</name>
    <name type="common">Apple Valsa canker fungus</name>
    <name type="synonym">Valsa mali</name>
    <dbReference type="NCBI Taxonomy" id="578113"/>
    <lineage>
        <taxon>Eukaryota</taxon>
        <taxon>Fungi</taxon>
        <taxon>Dikarya</taxon>
        <taxon>Ascomycota</taxon>
        <taxon>Pezizomycotina</taxon>
        <taxon>Sordariomycetes</taxon>
        <taxon>Sordariomycetidae</taxon>
        <taxon>Diaporthales</taxon>
        <taxon>Cytosporaceae</taxon>
        <taxon>Cytospora</taxon>
    </lineage>
</organism>
<name>A0A194UYS3_CYTMA</name>
<evidence type="ECO:0000313" key="3">
    <source>
        <dbReference type="EMBL" id="KUI56808.1"/>
    </source>
</evidence>
<keyword evidence="1" id="KW-0175">Coiled coil</keyword>
<gene>
    <name evidence="3" type="ORF">VP1G_04123</name>
</gene>
<feature type="coiled-coil region" evidence="1">
    <location>
        <begin position="157"/>
        <end position="186"/>
    </location>
</feature>
<feature type="region of interest" description="Disordered" evidence="2">
    <location>
        <begin position="194"/>
        <end position="214"/>
    </location>
</feature>
<evidence type="ECO:0000256" key="1">
    <source>
        <dbReference type="SAM" id="Coils"/>
    </source>
</evidence>
<evidence type="ECO:0000313" key="4">
    <source>
        <dbReference type="Proteomes" id="UP000078576"/>
    </source>
</evidence>
<evidence type="ECO:0000256" key="2">
    <source>
        <dbReference type="SAM" id="MobiDB-lite"/>
    </source>
</evidence>
<accession>A0A194UYS3</accession>
<reference evidence="4" key="1">
    <citation type="submission" date="2014-12" db="EMBL/GenBank/DDBJ databases">
        <title>Genome Sequence of Valsa Canker Pathogens Uncovers a Specific Adaption of Colonization on Woody Bark.</title>
        <authorList>
            <person name="Yin Z."/>
            <person name="Liu H."/>
            <person name="Gao X."/>
            <person name="Li Z."/>
            <person name="Song N."/>
            <person name="Ke X."/>
            <person name="Dai Q."/>
            <person name="Wu Y."/>
            <person name="Sun Y."/>
            <person name="Xu J.-R."/>
            <person name="Kang Z.K."/>
            <person name="Wang L."/>
            <person name="Huang L."/>
        </authorList>
    </citation>
    <scope>NUCLEOTIDE SEQUENCE [LARGE SCALE GENOMIC DNA]</scope>
    <source>
        <strain evidence="4">SXYL134</strain>
    </source>
</reference>
<evidence type="ECO:0008006" key="5">
    <source>
        <dbReference type="Google" id="ProtNLM"/>
    </source>
</evidence>
<dbReference type="OrthoDB" id="5411041at2759"/>
<feature type="region of interest" description="Disordered" evidence="2">
    <location>
        <begin position="230"/>
        <end position="254"/>
    </location>
</feature>
<keyword evidence="4" id="KW-1185">Reference proteome</keyword>
<proteinExistence type="predicted"/>
<sequence>MNSTSPKTVILLTRSTVPFLQRDAQPQFNFEPILTYSIRKSYRAPKMATPQAPPPQPPAQPTSSQSTTPSVKTATPPWLHTSAIGVAILGPIALLMPPRRIGLQSLLLSGGTFWATNLLAYDYTGESITQRFDRRWNSVFDGGLPEKAKRTQELLRLERERREAQLPEAERKALQEERERKELATRGPLTKLWMGSEKGNWTEERAKKEKEALERGEGYGDLIIEQIKEVFAGGEKKEGEDTKDSKSENDNKKQ</sequence>
<feature type="compositionally biased region" description="Basic and acidic residues" evidence="2">
    <location>
        <begin position="234"/>
        <end position="254"/>
    </location>
</feature>